<dbReference type="PANTHER" id="PTHR43537:SF5">
    <property type="entry name" value="UXU OPERON TRANSCRIPTIONAL REGULATOR"/>
    <property type="match status" value="1"/>
</dbReference>
<evidence type="ECO:0000259" key="4">
    <source>
        <dbReference type="PROSITE" id="PS50949"/>
    </source>
</evidence>
<sequence length="248" mass="28460">MLRETARKAGENGKDYAYRVIRSNIMDLTLVPGRAISEIELAAALQLSRTPVREVMSRLKEEYLVDVVPQVGTYISKIDAQLIEEAAFMRLTLEQEVLRLVCGSLPSDILLELRHNLRQQEDVRDRAAGAAAFHELDNAFHRLLFRGCSKEHVWDSITRLSTHYNRMRLLFETEHPFDEAIEQHRQWIELIAEGRVNEVEGAVHEHIRQPILHWKTLLGSDDRYSGFFKTSDVFEVAASDGLAPRNSL</sequence>
<dbReference type="InterPro" id="IPR036388">
    <property type="entry name" value="WH-like_DNA-bd_sf"/>
</dbReference>
<dbReference type="KEGG" id="saca:FFV09_06825"/>
<dbReference type="SUPFAM" id="SSF46785">
    <property type="entry name" value="Winged helix' DNA-binding domain"/>
    <property type="match status" value="1"/>
</dbReference>
<organism evidence="5 6">
    <name type="scientific">Saccharibacillus brassicae</name>
    <dbReference type="NCBI Taxonomy" id="2583377"/>
    <lineage>
        <taxon>Bacteria</taxon>
        <taxon>Bacillati</taxon>
        <taxon>Bacillota</taxon>
        <taxon>Bacilli</taxon>
        <taxon>Bacillales</taxon>
        <taxon>Paenibacillaceae</taxon>
        <taxon>Saccharibacillus</taxon>
    </lineage>
</organism>
<dbReference type="OrthoDB" id="574518at2"/>
<dbReference type="RefSeq" id="WP_141447166.1">
    <property type="nucleotide sequence ID" value="NZ_CP041217.1"/>
</dbReference>
<dbReference type="Pfam" id="PF00392">
    <property type="entry name" value="GntR"/>
    <property type="match status" value="1"/>
</dbReference>
<dbReference type="EMBL" id="CP041217">
    <property type="protein sequence ID" value="QDH20603.1"/>
    <property type="molecule type" value="Genomic_DNA"/>
</dbReference>
<dbReference type="SUPFAM" id="SSF48008">
    <property type="entry name" value="GntR ligand-binding domain-like"/>
    <property type="match status" value="1"/>
</dbReference>
<keyword evidence="6" id="KW-1185">Reference proteome</keyword>
<evidence type="ECO:0000256" key="1">
    <source>
        <dbReference type="ARBA" id="ARBA00023015"/>
    </source>
</evidence>
<gene>
    <name evidence="5" type="ORF">FFV09_06825</name>
</gene>
<dbReference type="Proteomes" id="UP000316968">
    <property type="component" value="Chromosome"/>
</dbReference>
<keyword evidence="1" id="KW-0805">Transcription regulation</keyword>
<evidence type="ECO:0000256" key="2">
    <source>
        <dbReference type="ARBA" id="ARBA00023125"/>
    </source>
</evidence>
<dbReference type="InterPro" id="IPR008920">
    <property type="entry name" value="TF_FadR/GntR_C"/>
</dbReference>
<dbReference type="SMART" id="SM00345">
    <property type="entry name" value="HTH_GNTR"/>
    <property type="match status" value="1"/>
</dbReference>
<keyword evidence="2" id="KW-0238">DNA-binding</keyword>
<dbReference type="GO" id="GO:0003677">
    <property type="term" value="F:DNA binding"/>
    <property type="evidence" value="ECO:0007669"/>
    <property type="project" value="UniProtKB-KW"/>
</dbReference>
<dbReference type="AlphaFoldDB" id="A0A4Y6USE6"/>
<dbReference type="Pfam" id="PF07729">
    <property type="entry name" value="FCD"/>
    <property type="match status" value="1"/>
</dbReference>
<evidence type="ECO:0000313" key="5">
    <source>
        <dbReference type="EMBL" id="QDH20603.1"/>
    </source>
</evidence>
<keyword evidence="3" id="KW-0804">Transcription</keyword>
<dbReference type="SMART" id="SM00895">
    <property type="entry name" value="FCD"/>
    <property type="match status" value="1"/>
</dbReference>
<dbReference type="Gene3D" id="1.10.10.10">
    <property type="entry name" value="Winged helix-like DNA-binding domain superfamily/Winged helix DNA-binding domain"/>
    <property type="match status" value="1"/>
</dbReference>
<accession>A0A4Y6USE6</accession>
<dbReference type="Gene3D" id="1.20.120.530">
    <property type="entry name" value="GntR ligand-binding domain-like"/>
    <property type="match status" value="1"/>
</dbReference>
<evidence type="ECO:0000256" key="3">
    <source>
        <dbReference type="ARBA" id="ARBA00023163"/>
    </source>
</evidence>
<evidence type="ECO:0000313" key="6">
    <source>
        <dbReference type="Proteomes" id="UP000316968"/>
    </source>
</evidence>
<dbReference type="PROSITE" id="PS50949">
    <property type="entry name" value="HTH_GNTR"/>
    <property type="match status" value="1"/>
</dbReference>
<dbReference type="InterPro" id="IPR011711">
    <property type="entry name" value="GntR_C"/>
</dbReference>
<dbReference type="InterPro" id="IPR036390">
    <property type="entry name" value="WH_DNA-bd_sf"/>
</dbReference>
<feature type="domain" description="HTH gntR-type" evidence="4">
    <location>
        <begin position="11"/>
        <end position="78"/>
    </location>
</feature>
<protein>
    <submittedName>
        <fullName evidence="5">GntR family transcriptional regulator</fullName>
    </submittedName>
</protein>
<dbReference type="GO" id="GO:0003700">
    <property type="term" value="F:DNA-binding transcription factor activity"/>
    <property type="evidence" value="ECO:0007669"/>
    <property type="project" value="InterPro"/>
</dbReference>
<reference evidence="5 6" key="1">
    <citation type="submission" date="2019-06" db="EMBL/GenBank/DDBJ databases">
        <title>Saccharibacillus brassicae sp. nov., an endophytic bacterium isolated from Chinese cabbage seeds (Brassica pekinensis).</title>
        <authorList>
            <person name="Jiang L."/>
            <person name="Lee J."/>
            <person name="Kim S.W."/>
        </authorList>
    </citation>
    <scope>NUCLEOTIDE SEQUENCE [LARGE SCALE GENOMIC DNA]</scope>
    <source>
        <strain evidence="6">KCTC 43072 / ATSA2</strain>
    </source>
</reference>
<proteinExistence type="predicted"/>
<name>A0A4Y6USE6_SACBS</name>
<dbReference type="InterPro" id="IPR000524">
    <property type="entry name" value="Tscrpt_reg_HTH_GntR"/>
</dbReference>
<dbReference type="PANTHER" id="PTHR43537">
    <property type="entry name" value="TRANSCRIPTIONAL REGULATOR, GNTR FAMILY"/>
    <property type="match status" value="1"/>
</dbReference>